<dbReference type="InterPro" id="IPR025833">
    <property type="entry name" value="GDYXXLXY"/>
</dbReference>
<dbReference type="Proteomes" id="UP000199305">
    <property type="component" value="Unassembled WGS sequence"/>
</dbReference>
<dbReference type="OrthoDB" id="4868247at2"/>
<dbReference type="RefSeq" id="WP_091506158.1">
    <property type="nucleotide sequence ID" value="NZ_FNFH01000001.1"/>
</dbReference>
<dbReference type="Pfam" id="PF14345">
    <property type="entry name" value="GDYXXLXY"/>
    <property type="match status" value="1"/>
</dbReference>
<name>A0A1G8UAU0_9GAMM</name>
<reference evidence="2" key="1">
    <citation type="submission" date="2016-10" db="EMBL/GenBank/DDBJ databases">
        <authorList>
            <person name="Varghese N."/>
            <person name="Submissions S."/>
        </authorList>
    </citation>
    <scope>NUCLEOTIDE SEQUENCE [LARGE SCALE GENOMIC DNA]</scope>
    <source>
        <strain evidence="2">CGMCC 1.10658</strain>
    </source>
</reference>
<dbReference type="STRING" id="658219.SAMN05216212_0046"/>
<dbReference type="AlphaFoldDB" id="A0A1G8UAU0"/>
<accession>A0A1G8UAU0</accession>
<gene>
    <name evidence="1" type="ORF">SAMN05216212_0046</name>
</gene>
<evidence type="ECO:0000313" key="1">
    <source>
        <dbReference type="EMBL" id="SDJ50852.1"/>
    </source>
</evidence>
<dbReference type="EMBL" id="FNFH01000001">
    <property type="protein sequence ID" value="SDJ50852.1"/>
    <property type="molecule type" value="Genomic_DNA"/>
</dbReference>
<proteinExistence type="predicted"/>
<keyword evidence="2" id="KW-1185">Reference proteome</keyword>
<organism evidence="1 2">
    <name type="scientific">Microbulbifer yueqingensis</name>
    <dbReference type="NCBI Taxonomy" id="658219"/>
    <lineage>
        <taxon>Bacteria</taxon>
        <taxon>Pseudomonadati</taxon>
        <taxon>Pseudomonadota</taxon>
        <taxon>Gammaproteobacteria</taxon>
        <taxon>Cellvibrionales</taxon>
        <taxon>Microbulbiferaceae</taxon>
        <taxon>Microbulbifer</taxon>
    </lineage>
</organism>
<evidence type="ECO:0000313" key="2">
    <source>
        <dbReference type="Proteomes" id="UP000199305"/>
    </source>
</evidence>
<protein>
    <submittedName>
        <fullName evidence="1">Uncharacterized membrane-anchored protein</fullName>
    </submittedName>
</protein>
<sequence>MKPKATAALAAAILFQFLVLTGMYVKAQLPLWTGEEIRVKTVPVDPRSMFRGNYARLQYPFSELDASLFGDRSLRQGEVVYVSLEKTGSGLYRLAGAGLEEPEEGIFLRGRVSGSWFRDSGEAYRVRYGIEAFFAPKQEALRLEKVLRDAAEARLRVDGDGRARLVAVLAPESD</sequence>